<dbReference type="Gene3D" id="3.90.660.20">
    <property type="entry name" value="Protoporphyrinogen oxidase, mitochondrial, domain 2"/>
    <property type="match status" value="1"/>
</dbReference>
<dbReference type="RefSeq" id="WP_036836080.1">
    <property type="nucleotide sequence ID" value="NZ_AVPG01000032.1"/>
</dbReference>
<dbReference type="NCBIfam" id="NF008845">
    <property type="entry name" value="PRK11883.1-5"/>
    <property type="match status" value="1"/>
</dbReference>
<dbReference type="InterPro" id="IPR004572">
    <property type="entry name" value="Protoporphyrinogen_oxidase"/>
</dbReference>
<evidence type="ECO:0000256" key="1">
    <source>
        <dbReference type="ARBA" id="ARBA00001755"/>
    </source>
</evidence>
<dbReference type="OrthoDB" id="9805195at2"/>
<dbReference type="UniPathway" id="UPA00252"/>
<dbReference type="GO" id="GO:0005737">
    <property type="term" value="C:cytoplasm"/>
    <property type="evidence" value="ECO:0007669"/>
    <property type="project" value="UniProtKB-SubCell"/>
</dbReference>
<evidence type="ECO:0000256" key="8">
    <source>
        <dbReference type="ARBA" id="ARBA00022827"/>
    </source>
</evidence>
<dbReference type="STRING" id="1385512.N784_12060"/>
<dbReference type="NCBIfam" id="TIGR00562">
    <property type="entry name" value="proto_IX_ox"/>
    <property type="match status" value="1"/>
</dbReference>
<accession>A0A0A5FVB7</accession>
<evidence type="ECO:0000256" key="11">
    <source>
        <dbReference type="RuleBase" id="RU364052"/>
    </source>
</evidence>
<evidence type="ECO:0000256" key="10">
    <source>
        <dbReference type="ARBA" id="ARBA00023133"/>
    </source>
</evidence>
<dbReference type="PANTHER" id="PTHR42923:SF3">
    <property type="entry name" value="PROTOPORPHYRINOGEN OXIDASE"/>
    <property type="match status" value="1"/>
</dbReference>
<keyword evidence="10 11" id="KW-0350">Heme biosynthesis</keyword>
<dbReference type="PANTHER" id="PTHR42923">
    <property type="entry name" value="PROTOPORPHYRINOGEN OXIDASE"/>
    <property type="match status" value="1"/>
</dbReference>
<keyword evidence="9 11" id="KW-0560">Oxidoreductase</keyword>
<evidence type="ECO:0000256" key="2">
    <source>
        <dbReference type="ARBA" id="ARBA00001974"/>
    </source>
</evidence>
<evidence type="ECO:0000256" key="9">
    <source>
        <dbReference type="ARBA" id="ARBA00023002"/>
    </source>
</evidence>
<evidence type="ECO:0000256" key="6">
    <source>
        <dbReference type="ARBA" id="ARBA00019046"/>
    </source>
</evidence>
<proteinExistence type="inferred from homology"/>
<protein>
    <recommendedName>
        <fullName evidence="6 11">Coproporphyrinogen III oxidase</fullName>
        <ecNumber evidence="5 11">1.3.3.15</ecNumber>
    </recommendedName>
</protein>
<evidence type="ECO:0000259" key="12">
    <source>
        <dbReference type="Pfam" id="PF01593"/>
    </source>
</evidence>
<organism evidence="13 14">
    <name type="scientific">Pontibacillus litoralis JSM 072002</name>
    <dbReference type="NCBI Taxonomy" id="1385512"/>
    <lineage>
        <taxon>Bacteria</taxon>
        <taxon>Bacillati</taxon>
        <taxon>Bacillota</taxon>
        <taxon>Bacilli</taxon>
        <taxon>Bacillales</taxon>
        <taxon>Bacillaceae</taxon>
        <taxon>Pontibacillus</taxon>
    </lineage>
</organism>
<evidence type="ECO:0000256" key="3">
    <source>
        <dbReference type="ARBA" id="ARBA00004744"/>
    </source>
</evidence>
<name>A0A0A5FVB7_9BACI</name>
<dbReference type="GO" id="GO:0004729">
    <property type="term" value="F:oxygen-dependent protoporphyrinogen oxidase activity"/>
    <property type="evidence" value="ECO:0007669"/>
    <property type="project" value="UniProtKB-UniRule"/>
</dbReference>
<keyword evidence="8 11" id="KW-0274">FAD</keyword>
<dbReference type="Gene3D" id="3.50.50.60">
    <property type="entry name" value="FAD/NAD(P)-binding domain"/>
    <property type="match status" value="1"/>
</dbReference>
<gene>
    <name evidence="13" type="ORF">N784_12060</name>
</gene>
<keyword evidence="11" id="KW-0963">Cytoplasm</keyword>
<comment type="similarity">
    <text evidence="4 11">Belongs to the protoporphyrinogen/coproporphyrinogen oxidase family. Coproporphyrinogen III oxidase subfamily.</text>
</comment>
<dbReference type="InterPro" id="IPR050464">
    <property type="entry name" value="Zeta_carotene_desat/Oxidored"/>
</dbReference>
<comment type="pathway">
    <text evidence="3 11">Porphyrin-containing compound metabolism; protoheme biosynthesis.</text>
</comment>
<dbReference type="AlphaFoldDB" id="A0A0A5FVB7"/>
<dbReference type="Gene3D" id="1.10.3110.10">
    <property type="entry name" value="protoporphyrinogen ix oxidase, domain 3"/>
    <property type="match status" value="1"/>
</dbReference>
<comment type="cofactor">
    <cofactor evidence="2 11">
        <name>FAD</name>
        <dbReference type="ChEBI" id="CHEBI:57692"/>
    </cofactor>
</comment>
<evidence type="ECO:0000256" key="5">
    <source>
        <dbReference type="ARBA" id="ARBA00012402"/>
    </source>
</evidence>
<dbReference type="SUPFAM" id="SSF54373">
    <property type="entry name" value="FAD-linked reductases, C-terminal domain"/>
    <property type="match status" value="1"/>
</dbReference>
<sequence>MSEHKQIVVVGGGITGLSTAYYLQKEIQENQLPYQVHLLEASDRLGGMIHTEQRDGFTIERGPDSLLARKQSAFRLIEEVGLQDNVVPVSTGKSYVLSKNKLHAIPQGAFMGIPTQVRPFIFSSLFSPIGKLRAAGDFVKKSSDPQEDQSLGGFFRHRLGDEVVENLIEPLLSGIYSGDIDQLSLMATFPNFYKLEQEHGSVVKGLQKVVPKRKKTEKRPPVFKTLNTGLGSLVDAVAAKLERGTVRMNTAVDHIEKKGEMYHLLLNNGEVVKADSIVITSPHYKAQRMLTQYDFMKPLQEMPATSVANVALAFDQTAIEQDINGSGFVVSRTSDYRITACTWTHKKWPHTTPEGKALMRAYVGKPNDQEIVEKSDEEIIDIVMQDLNKIMNISTRPQFAVITRWHNSRAQYTVGHKQRMEHITESMKQALPGVYLAGASYNGLGVPDCIDQGEEAVQKVLGYLG</sequence>
<dbReference type="EC" id="1.3.3.15" evidence="5 11"/>
<comment type="caution">
    <text evidence="13">The sequence shown here is derived from an EMBL/GenBank/DDBJ whole genome shotgun (WGS) entry which is preliminary data.</text>
</comment>
<dbReference type="SUPFAM" id="SSF51905">
    <property type="entry name" value="FAD/NAD(P)-binding domain"/>
    <property type="match status" value="1"/>
</dbReference>
<dbReference type="InterPro" id="IPR036188">
    <property type="entry name" value="FAD/NAD-bd_sf"/>
</dbReference>
<evidence type="ECO:0000313" key="13">
    <source>
        <dbReference type="EMBL" id="KGX84741.1"/>
    </source>
</evidence>
<reference evidence="13 14" key="1">
    <citation type="submission" date="2013-08" db="EMBL/GenBank/DDBJ databases">
        <authorList>
            <person name="Huang J."/>
            <person name="Wang G."/>
        </authorList>
    </citation>
    <scope>NUCLEOTIDE SEQUENCE [LARGE SCALE GENOMIC DNA]</scope>
    <source>
        <strain evidence="13 14">JSM 072002</strain>
    </source>
</reference>
<dbReference type="GO" id="GO:0006783">
    <property type="term" value="P:heme biosynthetic process"/>
    <property type="evidence" value="ECO:0007669"/>
    <property type="project" value="UniProtKB-UniRule"/>
</dbReference>
<evidence type="ECO:0000256" key="7">
    <source>
        <dbReference type="ARBA" id="ARBA00022630"/>
    </source>
</evidence>
<dbReference type="eggNOG" id="COG1232">
    <property type="taxonomic scope" value="Bacteria"/>
</dbReference>
<dbReference type="Pfam" id="PF01593">
    <property type="entry name" value="Amino_oxidase"/>
    <property type="match status" value="1"/>
</dbReference>
<keyword evidence="14" id="KW-1185">Reference proteome</keyword>
<comment type="subcellular location">
    <subcellularLocation>
        <location evidence="11">Cytoplasm</location>
    </subcellularLocation>
</comment>
<keyword evidence="7 11" id="KW-0285">Flavoprotein</keyword>
<comment type="catalytic activity">
    <reaction evidence="1">
        <text>coproporphyrinogen III + 3 O2 = coproporphyrin III + 3 H2O2</text>
        <dbReference type="Rhea" id="RHEA:43436"/>
        <dbReference type="ChEBI" id="CHEBI:15379"/>
        <dbReference type="ChEBI" id="CHEBI:16240"/>
        <dbReference type="ChEBI" id="CHEBI:57309"/>
        <dbReference type="ChEBI" id="CHEBI:131725"/>
        <dbReference type="EC" id="1.3.3.15"/>
    </reaction>
    <physiologicalReaction direction="left-to-right" evidence="1">
        <dbReference type="Rhea" id="RHEA:43437"/>
    </physiologicalReaction>
</comment>
<feature type="domain" description="Amine oxidase" evidence="12">
    <location>
        <begin position="14"/>
        <end position="461"/>
    </location>
</feature>
<dbReference type="Proteomes" id="UP000030401">
    <property type="component" value="Unassembled WGS sequence"/>
</dbReference>
<evidence type="ECO:0000313" key="14">
    <source>
        <dbReference type="Proteomes" id="UP000030401"/>
    </source>
</evidence>
<evidence type="ECO:0000256" key="4">
    <source>
        <dbReference type="ARBA" id="ARBA00008310"/>
    </source>
</evidence>
<dbReference type="EMBL" id="AVPG01000032">
    <property type="protein sequence ID" value="KGX84741.1"/>
    <property type="molecule type" value="Genomic_DNA"/>
</dbReference>
<comment type="function">
    <text evidence="11">Involved in coproporphyrin-dependent heme b biosynthesis. Catalyzes the oxidation of coproporphyrinogen III to coproporphyrin III.</text>
</comment>
<dbReference type="InterPro" id="IPR002937">
    <property type="entry name" value="Amino_oxidase"/>
</dbReference>